<dbReference type="RefSeq" id="XP_031568223.1">
    <property type="nucleotide sequence ID" value="XM_031712363.1"/>
</dbReference>
<evidence type="ECO:0000256" key="2">
    <source>
        <dbReference type="SAM" id="Coils"/>
    </source>
</evidence>
<evidence type="ECO:0000256" key="1">
    <source>
        <dbReference type="ARBA" id="ARBA00023054"/>
    </source>
</evidence>
<feature type="compositionally biased region" description="Polar residues" evidence="3">
    <location>
        <begin position="347"/>
        <end position="363"/>
    </location>
</feature>
<dbReference type="InterPro" id="IPR051825">
    <property type="entry name" value="SRCIN1"/>
</dbReference>
<dbReference type="Proteomes" id="UP000515163">
    <property type="component" value="Unplaced"/>
</dbReference>
<dbReference type="OrthoDB" id="6022652at2759"/>
<sequence>MVRSSCLSVESKRRRSSFSAMPVADGRKRRSLSWLNTNKQGLKGKLFGGVKVRRARSFSGQEKHKPIPVKGTKEDTATLSDTEGYSKNRRPRRRTTGGAEIADDVTRAKMSGYSSEPEDAHGGTLNRQQIIAMVKQRFGLNSTGNPARPNVTIHEEKGPPSPSSPKQIRYDRLLEQPGAYPTLPRKEDAPQPLNTPGVIYLQLGDEIRRAMIPTNLNKVDQVHSLFENTFTEKFKREHNNNRKTIYIKDPSCGIFYELEDVGDLSNKTHLKILDSAPPKPIQNGPVSKPVTSASVTYNAPSSAVHVQKQYITSTPLPNHSHVMPTDPMQNGQGSFQWKTTVTETHTVEGNPQSVTRTAVSQGSLMDKKKVPLPGLGAQLSPEKRRASKDQAVEDQLDTLTSMLQEALTKTESLDSLPVRNDSASSSQSSMAEHGPPEGNGVQHSVGILSPSYMYRSRLRSDSGAESMSDTPPTPPEVKPKPAHHLPTPPPRASSKNVSRETSIKYSQTLQRDTPKRNISQQYGTLPLPSSSATKKTVWSNNVESTPVATTRLENFSAVSRGSPVHVTYESGHVIDKSKLKSKANDLRSDIQILKAQLGQLKHIHSYQAKSFEDMMRNAKDQILLSMQKLSTAVEDSPQRKARNKVHEDEMKYIKAKNEINRTISELESEVEMVRLDVIQKRTIGNPVEVDSMNSQLALISRQIADLRSQFTEIHDSMKMVMASELDVIVQGDKFLKEEPSKLDNLVSRCKHVTGTLFTLQKLMSAQEQMKSESQISFSSLDEVDKDLIDSIRSSHLHSKPSSVQEDPRIKSNRPRVRFCDEVN</sequence>
<keyword evidence="1 2" id="KW-0175">Coiled coil</keyword>
<organism evidence="5 6">
    <name type="scientific">Actinia tenebrosa</name>
    <name type="common">Australian red waratah sea anemone</name>
    <dbReference type="NCBI Taxonomy" id="6105"/>
    <lineage>
        <taxon>Eukaryota</taxon>
        <taxon>Metazoa</taxon>
        <taxon>Cnidaria</taxon>
        <taxon>Anthozoa</taxon>
        <taxon>Hexacorallia</taxon>
        <taxon>Actiniaria</taxon>
        <taxon>Actiniidae</taxon>
        <taxon>Actinia</taxon>
    </lineage>
</organism>
<feature type="compositionally biased region" description="Basic and acidic residues" evidence="3">
    <location>
        <begin position="381"/>
        <end position="391"/>
    </location>
</feature>
<dbReference type="InterPro" id="IPR022782">
    <property type="entry name" value="AIP3-like_C"/>
</dbReference>
<dbReference type="Gene3D" id="1.20.58.1540">
    <property type="entry name" value="Actin interacting protein 3, C-terminal domain"/>
    <property type="match status" value="1"/>
</dbReference>
<evidence type="ECO:0000313" key="5">
    <source>
        <dbReference type="Proteomes" id="UP000515163"/>
    </source>
</evidence>
<reference evidence="6" key="1">
    <citation type="submission" date="2025-08" db="UniProtKB">
        <authorList>
            <consortium name="RefSeq"/>
        </authorList>
    </citation>
    <scope>IDENTIFICATION</scope>
    <source>
        <tissue evidence="6">Tentacle</tissue>
    </source>
</reference>
<evidence type="ECO:0000259" key="4">
    <source>
        <dbReference type="Pfam" id="PF03915"/>
    </source>
</evidence>
<dbReference type="PANTHER" id="PTHR22741:SF10">
    <property type="entry name" value="COILED-COIL DOMAIN-CONTAINING PROTEIN CG32809"/>
    <property type="match status" value="1"/>
</dbReference>
<dbReference type="Pfam" id="PF03915">
    <property type="entry name" value="AIP3"/>
    <property type="match status" value="1"/>
</dbReference>
<protein>
    <submittedName>
        <fullName evidence="6">Coiled-coil domain-containing protein CG32809-like isoform X1</fullName>
    </submittedName>
</protein>
<feature type="compositionally biased region" description="Polar residues" evidence="3">
    <location>
        <begin position="503"/>
        <end position="535"/>
    </location>
</feature>
<proteinExistence type="predicted"/>
<feature type="region of interest" description="Disordered" evidence="3">
    <location>
        <begin position="347"/>
        <end position="391"/>
    </location>
</feature>
<keyword evidence="5" id="KW-1185">Reference proteome</keyword>
<feature type="compositionally biased region" description="Basic and acidic residues" evidence="3">
    <location>
        <begin position="61"/>
        <end position="76"/>
    </location>
</feature>
<feature type="region of interest" description="Disordered" evidence="3">
    <location>
        <begin position="56"/>
        <end position="99"/>
    </location>
</feature>
<dbReference type="AlphaFoldDB" id="A0A6P8IPC6"/>
<gene>
    <name evidence="6" type="primary">LOC116302944</name>
</gene>
<accession>A0A6P8IPC6</accession>
<feature type="region of interest" description="Disordered" evidence="3">
    <location>
        <begin position="793"/>
        <end position="816"/>
    </location>
</feature>
<feature type="region of interest" description="Disordered" evidence="3">
    <location>
        <begin position="459"/>
        <end position="535"/>
    </location>
</feature>
<feature type="region of interest" description="Disordered" evidence="3">
    <location>
        <begin position="1"/>
        <end position="32"/>
    </location>
</feature>
<feature type="region of interest" description="Disordered" evidence="3">
    <location>
        <begin position="140"/>
        <end position="166"/>
    </location>
</feature>
<feature type="coiled-coil region" evidence="2">
    <location>
        <begin position="656"/>
        <end position="709"/>
    </location>
</feature>
<feature type="domain" description="Actin interacting protein 3-like C-terminal" evidence="4">
    <location>
        <begin position="200"/>
        <end position="776"/>
    </location>
</feature>
<feature type="region of interest" description="Disordered" evidence="3">
    <location>
        <begin position="410"/>
        <end position="445"/>
    </location>
</feature>
<dbReference type="KEGG" id="aten:116302944"/>
<dbReference type="GO" id="GO:0005737">
    <property type="term" value="C:cytoplasm"/>
    <property type="evidence" value="ECO:0007669"/>
    <property type="project" value="TreeGrafter"/>
</dbReference>
<dbReference type="GeneID" id="116302944"/>
<evidence type="ECO:0000313" key="6">
    <source>
        <dbReference type="RefSeq" id="XP_031568223.1"/>
    </source>
</evidence>
<evidence type="ECO:0000256" key="3">
    <source>
        <dbReference type="SAM" id="MobiDB-lite"/>
    </source>
</evidence>
<dbReference type="PANTHER" id="PTHR22741">
    <property type="entry name" value="P140CAP/SNIP-RELATED"/>
    <property type="match status" value="1"/>
</dbReference>
<dbReference type="InParanoid" id="A0A6P8IPC6"/>
<name>A0A6P8IPC6_ACTTE</name>
<dbReference type="FunCoup" id="A0A6P8IPC6">
    <property type="interactions" value="853"/>
</dbReference>